<dbReference type="CDD" id="cd06225">
    <property type="entry name" value="HAMP"/>
    <property type="match status" value="1"/>
</dbReference>
<gene>
    <name evidence="8" type="ORF">CLG85_19150</name>
</gene>
<feature type="domain" description="Methyl-accepting transducer" evidence="6">
    <location>
        <begin position="417"/>
        <end position="640"/>
    </location>
</feature>
<protein>
    <recommendedName>
        <fullName evidence="9">Methyl-accepting chemotaxis protein</fullName>
    </recommendedName>
</protein>
<dbReference type="SMART" id="SM00304">
    <property type="entry name" value="HAMP"/>
    <property type="match status" value="1"/>
</dbReference>
<evidence type="ECO:0000256" key="5">
    <source>
        <dbReference type="SAM" id="Phobius"/>
    </source>
</evidence>
<dbReference type="GO" id="GO:0016020">
    <property type="term" value="C:membrane"/>
    <property type="evidence" value="ECO:0007669"/>
    <property type="project" value="InterPro"/>
</dbReference>
<dbReference type="GO" id="GO:0006935">
    <property type="term" value="P:chemotaxis"/>
    <property type="evidence" value="ECO:0007669"/>
    <property type="project" value="UniProtKB-KW"/>
</dbReference>
<keyword evidence="3" id="KW-0807">Transducer</keyword>
<dbReference type="OrthoDB" id="354287at2"/>
<dbReference type="PROSITE" id="PS50111">
    <property type="entry name" value="CHEMOTAXIS_TRANSDUC_2"/>
    <property type="match status" value="1"/>
</dbReference>
<dbReference type="Gene3D" id="1.10.287.950">
    <property type="entry name" value="Methyl-accepting chemotaxis protein"/>
    <property type="match status" value="1"/>
</dbReference>
<dbReference type="PANTHER" id="PTHR43531">
    <property type="entry name" value="PROTEIN ICFG"/>
    <property type="match status" value="1"/>
</dbReference>
<feature type="coiled-coil region" evidence="4">
    <location>
        <begin position="372"/>
        <end position="403"/>
    </location>
</feature>
<evidence type="ECO:0000256" key="1">
    <source>
        <dbReference type="ARBA" id="ARBA00022500"/>
    </source>
</evidence>
<evidence type="ECO:0000313" key="8">
    <source>
        <dbReference type="EMBL" id="PBD17616.1"/>
    </source>
</evidence>
<dbReference type="InterPro" id="IPR004089">
    <property type="entry name" value="MCPsignal_dom"/>
</dbReference>
<feature type="domain" description="HAMP" evidence="7">
    <location>
        <begin position="328"/>
        <end position="381"/>
    </location>
</feature>
<dbReference type="Gene3D" id="6.10.340.10">
    <property type="match status" value="1"/>
</dbReference>
<organism evidence="8">
    <name type="scientific">Alloyangia mangrovi</name>
    <dbReference type="NCBI Taxonomy" id="1779329"/>
    <lineage>
        <taxon>Bacteria</taxon>
        <taxon>Pseudomonadati</taxon>
        <taxon>Pseudomonadota</taxon>
        <taxon>Alphaproteobacteria</taxon>
        <taxon>Rhodobacterales</taxon>
        <taxon>Roseobacteraceae</taxon>
        <taxon>Alloyangia</taxon>
    </lineage>
</organism>
<name>A0A2A3JQX5_9RHOB</name>
<evidence type="ECO:0000259" key="6">
    <source>
        <dbReference type="PROSITE" id="PS50111"/>
    </source>
</evidence>
<dbReference type="EMBL" id="NTHN01000344">
    <property type="protein sequence ID" value="PBD17616.1"/>
    <property type="molecule type" value="Genomic_DNA"/>
</dbReference>
<dbReference type="AlphaFoldDB" id="A0A2A3JQX5"/>
<comment type="caution">
    <text evidence="8">The sequence shown here is derived from an EMBL/GenBank/DDBJ whole genome shotgun (WGS) entry which is preliminary data.</text>
</comment>
<keyword evidence="1" id="KW-0145">Chemotaxis</keyword>
<reference evidence="8" key="1">
    <citation type="submission" date="2017-09" db="EMBL/GenBank/DDBJ databases">
        <title>Yangia sp. SAOS 153D whole genome sequencing.</title>
        <authorList>
            <person name="Verma A."/>
            <person name="Krishnamurthi S."/>
        </authorList>
    </citation>
    <scope>NUCLEOTIDE SEQUENCE [LARGE SCALE GENOMIC DNA]</scope>
    <source>
        <strain evidence="8">SAOS 153D</strain>
    </source>
</reference>
<evidence type="ECO:0000256" key="4">
    <source>
        <dbReference type="SAM" id="Coils"/>
    </source>
</evidence>
<feature type="transmembrane region" description="Helical" evidence="5">
    <location>
        <begin position="306"/>
        <end position="326"/>
    </location>
</feature>
<sequence>MSDHSVSRQVFLGFLGISAMTVAVLALAIALLIRLGSDTERLGTELAPQVDAAMEIKLEALHAHVLTEEIMGGDGAESSDKVWQHLEASRDYALTLLEGGETTEGRFFASDSPEVRARITEALTEFETVWTLTEQRFASLADLQGVGSEADRRFDALYDGIGADLAELAGAQSHAQDIQLQAAVGEARYRLAHGHLITAEILGGDLGEDFSEVTESFAAAGAALADLARPELFGALIDRLGDLSDMATTRYERTRAGAEAKARDDVTYDAAFYGFLEKADEAETMVQSFIAAELAKMNRLRWVGSLVFAAAAVLFLALCGLAYRLLSKRVIARVSELTGCIERVAEGDFEAALPPWTSQDELGRLKAAIASFQRALLQQRNLEEEARQAMLRAEAQGDEAEKAARLSAQANAHLGEVGRLVGDQSIKLIEISRNLSERQEQQAELLSDIAKLIGNVEGSATDTTQVVRDAIDVATKATGLVEEGNMLVARVVKEVEKITQSGQDVAGYVTTIEEISFQTNLLALNAAVEAARAGEAGRGFSIVAHEVRDLSQRTAQAASSIAELMTATNDYIRTGRDSVDNAKGQLDLICEAIISLERHLDTVGQSSMHQTGAVQEASTTVASFQHSFAETQKLANRCLEAGRGLAEQAAELGEEATEVASPHAA</sequence>
<evidence type="ECO:0000259" key="7">
    <source>
        <dbReference type="PROSITE" id="PS50885"/>
    </source>
</evidence>
<keyword evidence="4" id="KW-0175">Coiled coil</keyword>
<dbReference type="Pfam" id="PF00672">
    <property type="entry name" value="HAMP"/>
    <property type="match status" value="1"/>
</dbReference>
<dbReference type="SUPFAM" id="SSF58104">
    <property type="entry name" value="Methyl-accepting chemotaxis protein (MCP) signaling domain"/>
    <property type="match status" value="1"/>
</dbReference>
<evidence type="ECO:0000256" key="2">
    <source>
        <dbReference type="ARBA" id="ARBA00029447"/>
    </source>
</evidence>
<dbReference type="PANTHER" id="PTHR43531:SF11">
    <property type="entry name" value="METHYL-ACCEPTING CHEMOTAXIS PROTEIN 3"/>
    <property type="match status" value="1"/>
</dbReference>
<dbReference type="GO" id="GO:0007165">
    <property type="term" value="P:signal transduction"/>
    <property type="evidence" value="ECO:0007669"/>
    <property type="project" value="UniProtKB-KW"/>
</dbReference>
<dbReference type="PROSITE" id="PS50885">
    <property type="entry name" value="HAMP"/>
    <property type="match status" value="1"/>
</dbReference>
<feature type="transmembrane region" description="Helical" evidence="5">
    <location>
        <begin position="12"/>
        <end position="33"/>
    </location>
</feature>
<keyword evidence="5" id="KW-1133">Transmembrane helix</keyword>
<keyword evidence="5" id="KW-0472">Membrane</keyword>
<proteinExistence type="inferred from homology"/>
<dbReference type="InterPro" id="IPR003660">
    <property type="entry name" value="HAMP_dom"/>
</dbReference>
<keyword evidence="5" id="KW-0812">Transmembrane</keyword>
<accession>A0A2A3JQX5</accession>
<evidence type="ECO:0008006" key="9">
    <source>
        <dbReference type="Google" id="ProtNLM"/>
    </source>
</evidence>
<evidence type="ECO:0000256" key="3">
    <source>
        <dbReference type="PROSITE-ProRule" id="PRU00284"/>
    </source>
</evidence>
<comment type="similarity">
    <text evidence="2">Belongs to the methyl-accepting chemotaxis (MCP) protein family.</text>
</comment>
<dbReference type="SMART" id="SM00283">
    <property type="entry name" value="MA"/>
    <property type="match status" value="1"/>
</dbReference>
<dbReference type="Pfam" id="PF00015">
    <property type="entry name" value="MCPsignal"/>
    <property type="match status" value="1"/>
</dbReference>
<dbReference type="InterPro" id="IPR051310">
    <property type="entry name" value="MCP_chemotaxis"/>
</dbReference>